<comment type="caution">
    <text evidence="1">The sequence shown here is derived from an EMBL/GenBank/DDBJ whole genome shotgun (WGS) entry which is preliminary data.</text>
</comment>
<accession>A0A176Z121</accession>
<proteinExistence type="predicted"/>
<name>A0A176Z121_9BRAD</name>
<gene>
    <name evidence="1" type="ORF">AYJ54_43015</name>
</gene>
<evidence type="ECO:0000313" key="2">
    <source>
        <dbReference type="Proteomes" id="UP000076959"/>
    </source>
</evidence>
<evidence type="ECO:0000313" key="1">
    <source>
        <dbReference type="EMBL" id="OAF14069.1"/>
    </source>
</evidence>
<reference evidence="1 2" key="1">
    <citation type="submission" date="2016-03" db="EMBL/GenBank/DDBJ databases">
        <title>Draft Genome Sequence of the Strain BR 10245 (Bradyrhizobium sp.) isolated from nodules of Centrolobium paraense.</title>
        <authorList>
            <person name="Simoes-Araujo J.L.Sr."/>
            <person name="Barauna A.C."/>
            <person name="Silva K."/>
            <person name="Zilli J.E."/>
        </authorList>
    </citation>
    <scope>NUCLEOTIDE SEQUENCE [LARGE SCALE GENOMIC DNA]</scope>
    <source>
        <strain evidence="1 2">BR 10245</strain>
    </source>
</reference>
<keyword evidence="2" id="KW-1185">Reference proteome</keyword>
<dbReference type="EMBL" id="LUUB01000031">
    <property type="protein sequence ID" value="OAF14069.1"/>
    <property type="molecule type" value="Genomic_DNA"/>
</dbReference>
<dbReference type="Proteomes" id="UP000076959">
    <property type="component" value="Unassembled WGS sequence"/>
</dbReference>
<dbReference type="AlphaFoldDB" id="A0A176Z121"/>
<protein>
    <submittedName>
        <fullName evidence="1">Uncharacterized protein</fullName>
    </submittedName>
</protein>
<organism evidence="1 2">
    <name type="scientific">Bradyrhizobium centrolobii</name>
    <dbReference type="NCBI Taxonomy" id="1505087"/>
    <lineage>
        <taxon>Bacteria</taxon>
        <taxon>Pseudomonadati</taxon>
        <taxon>Pseudomonadota</taxon>
        <taxon>Alphaproteobacteria</taxon>
        <taxon>Hyphomicrobiales</taxon>
        <taxon>Nitrobacteraceae</taxon>
        <taxon>Bradyrhizobium</taxon>
    </lineage>
</organism>
<sequence>MNGEGFVLLRKKLSCVSERDPAILRKKYAAEMGPILKEYFNASWVTSVDLGGVNTFVLWAGTSLLLRRSKLDPV</sequence>